<evidence type="ECO:0000313" key="1">
    <source>
        <dbReference type="EMBL" id="EFU43927.1"/>
    </source>
</evidence>
<name>A0A2R9T2V6_9BACL</name>
<comment type="caution">
    <text evidence="1">The sequence shown here is derived from an EMBL/GenBank/DDBJ whole genome shotgun (WGS) entry which is preliminary data.</text>
</comment>
<protein>
    <submittedName>
        <fullName evidence="1">Uncharacterized protein</fullName>
    </submittedName>
</protein>
<gene>
    <name evidence="1" type="ORF">PVOR_01940</name>
</gene>
<dbReference type="AlphaFoldDB" id="A0A2R9T2V6"/>
<dbReference type="EMBL" id="ADHJ01000001">
    <property type="protein sequence ID" value="EFU43927.1"/>
    <property type="molecule type" value="Genomic_DNA"/>
</dbReference>
<sequence>MTKPADYYVFHRVYEIGFCEYATDTTVFIDEDPTRFEREYANVKPEEAINFSLSEAVALAWEMIGEDATCIIDSNGSPYVDWQAFNATQYEEETVYE</sequence>
<dbReference type="KEGG" id="pvo:PVOR_01940"/>
<organism evidence="1 2">
    <name type="scientific">Paenibacillus vortex V453</name>
    <dbReference type="NCBI Taxonomy" id="715225"/>
    <lineage>
        <taxon>Bacteria</taxon>
        <taxon>Bacillati</taxon>
        <taxon>Bacillota</taxon>
        <taxon>Bacilli</taxon>
        <taxon>Bacillales</taxon>
        <taxon>Paenibacillaceae</taxon>
        <taxon>Paenibacillus</taxon>
    </lineage>
</organism>
<reference evidence="1 2" key="1">
    <citation type="journal article" date="2010" name="BMC Genomics">
        <title>Genome sequence of the pattern forming Paenibacillus vortex bacterium reveals potential for thriving in complex environments.</title>
        <authorList>
            <person name="Sirota-Madi A."/>
            <person name="Olender T."/>
            <person name="Helman Y."/>
            <person name="Ingham C."/>
            <person name="Brainis I."/>
            <person name="Roth D."/>
            <person name="Hagi E."/>
            <person name="Brodsky L."/>
            <person name="Leshkowitz D."/>
            <person name="Galatenko V."/>
            <person name="Nikolaev V."/>
            <person name="Mugasimangalam R.C."/>
            <person name="Bransburg-Zabary S."/>
            <person name="Gutnick D.L."/>
            <person name="Lancet D."/>
            <person name="Ben-Jacob E."/>
        </authorList>
    </citation>
    <scope>NUCLEOTIDE SEQUENCE [LARGE SCALE GENOMIC DNA]</scope>
    <source>
        <strain evidence="1 2">V453</strain>
    </source>
</reference>
<keyword evidence="2" id="KW-1185">Reference proteome</keyword>
<evidence type="ECO:0000313" key="2">
    <source>
        <dbReference type="Proteomes" id="UP000003094"/>
    </source>
</evidence>
<accession>A0A2R9T2V6</accession>
<dbReference type="RefSeq" id="WP_006207347.1">
    <property type="nucleotide sequence ID" value="NZ_ADHJ01000001.1"/>
</dbReference>
<dbReference type="Proteomes" id="UP000003094">
    <property type="component" value="Unassembled WGS sequence"/>
</dbReference>
<proteinExistence type="predicted"/>